<organism evidence="2 3">
    <name type="scientific">Rhizoctonia solani</name>
    <dbReference type="NCBI Taxonomy" id="456999"/>
    <lineage>
        <taxon>Eukaryota</taxon>
        <taxon>Fungi</taxon>
        <taxon>Dikarya</taxon>
        <taxon>Basidiomycota</taxon>
        <taxon>Agaricomycotina</taxon>
        <taxon>Agaricomycetes</taxon>
        <taxon>Cantharellales</taxon>
        <taxon>Ceratobasidiaceae</taxon>
        <taxon>Rhizoctonia</taxon>
    </lineage>
</organism>
<evidence type="ECO:0000313" key="2">
    <source>
        <dbReference type="EMBL" id="QRW17984.1"/>
    </source>
</evidence>
<feature type="region of interest" description="Disordered" evidence="1">
    <location>
        <begin position="1"/>
        <end position="80"/>
    </location>
</feature>
<feature type="region of interest" description="Disordered" evidence="1">
    <location>
        <begin position="122"/>
        <end position="167"/>
    </location>
</feature>
<evidence type="ECO:0000313" key="3">
    <source>
        <dbReference type="Proteomes" id="UP000650533"/>
    </source>
</evidence>
<evidence type="ECO:0000256" key="1">
    <source>
        <dbReference type="SAM" id="MobiDB-lite"/>
    </source>
</evidence>
<proteinExistence type="predicted"/>
<dbReference type="EMBL" id="CP059660">
    <property type="protein sequence ID" value="QRW17984.1"/>
    <property type="molecule type" value="Genomic_DNA"/>
</dbReference>
<dbReference type="KEGG" id="rsx:RhiXN_02908"/>
<protein>
    <submittedName>
        <fullName evidence="2">Retrotransposon-derived protein PEG10</fullName>
    </submittedName>
</protein>
<accession>A0A8H8SU89</accession>
<gene>
    <name evidence="2" type="ORF">RhiXN_02908</name>
</gene>
<feature type="compositionally biased region" description="Polar residues" evidence="1">
    <location>
        <begin position="56"/>
        <end position="77"/>
    </location>
</feature>
<reference evidence="2" key="1">
    <citation type="submission" date="2020-05" db="EMBL/GenBank/DDBJ databases">
        <title>Evolutionary and genomic comparisons of hybrid uninucleate and nonhybrid Rhizoctonia fungi.</title>
        <authorList>
            <person name="Li C."/>
            <person name="Chen X."/>
        </authorList>
    </citation>
    <scope>NUCLEOTIDE SEQUENCE</scope>
    <source>
        <strain evidence="2">AG-1 IA</strain>
    </source>
</reference>
<sequence length="167" mass="17724">MADARPGKSSMASLVSRQASPLITPATLEGPSNAPTKSRKGPTLSRNPLAARGCYKTQSPAQTSHRQQCQQQISTPSAPKITGDVTQAVESLIQCLITAPGSTDPHTPPRRVFTVIDNTLKAPSSSGSSCSKDFLVPIKDEPDPKGNKGSSWSHHVTTRKEMTAVSY</sequence>
<dbReference type="RefSeq" id="XP_043178221.1">
    <property type="nucleotide sequence ID" value="XM_043322725.1"/>
</dbReference>
<dbReference type="GeneID" id="67025188"/>
<dbReference type="Proteomes" id="UP000650533">
    <property type="component" value="Chromosome 3"/>
</dbReference>
<feature type="compositionally biased region" description="Polar residues" evidence="1">
    <location>
        <begin position="10"/>
        <end position="21"/>
    </location>
</feature>
<dbReference type="AlphaFoldDB" id="A0A8H8SU89"/>
<feature type="compositionally biased region" description="Basic and acidic residues" evidence="1">
    <location>
        <begin position="158"/>
        <end position="167"/>
    </location>
</feature>
<name>A0A8H8SU89_9AGAM</name>